<evidence type="ECO:0000256" key="1">
    <source>
        <dbReference type="SAM" id="MobiDB-lite"/>
    </source>
</evidence>
<accession>A0A4U5NCD9</accession>
<comment type="caution">
    <text evidence="2">The sequence shown here is derived from an EMBL/GenBank/DDBJ whole genome shotgun (WGS) entry which is preliminary data.</text>
</comment>
<evidence type="ECO:0000313" key="3">
    <source>
        <dbReference type="Proteomes" id="UP000298663"/>
    </source>
</evidence>
<feature type="region of interest" description="Disordered" evidence="1">
    <location>
        <begin position="85"/>
        <end position="122"/>
    </location>
</feature>
<reference evidence="2 3" key="1">
    <citation type="journal article" date="2015" name="Genome Biol.">
        <title>Comparative genomics of Steinernema reveals deeply conserved gene regulatory networks.</title>
        <authorList>
            <person name="Dillman A.R."/>
            <person name="Macchietto M."/>
            <person name="Porter C.F."/>
            <person name="Rogers A."/>
            <person name="Williams B."/>
            <person name="Antoshechkin I."/>
            <person name="Lee M.M."/>
            <person name="Goodwin Z."/>
            <person name="Lu X."/>
            <person name="Lewis E.E."/>
            <person name="Goodrich-Blair H."/>
            <person name="Stock S.P."/>
            <person name="Adams B.J."/>
            <person name="Sternberg P.W."/>
            <person name="Mortazavi A."/>
        </authorList>
    </citation>
    <scope>NUCLEOTIDE SEQUENCE [LARGE SCALE GENOMIC DNA]</scope>
    <source>
        <strain evidence="2 3">ALL</strain>
    </source>
</reference>
<feature type="compositionally biased region" description="Basic and acidic residues" evidence="1">
    <location>
        <begin position="97"/>
        <end position="108"/>
    </location>
</feature>
<dbReference type="AlphaFoldDB" id="A0A4U5NCD9"/>
<reference evidence="2 3" key="2">
    <citation type="journal article" date="2019" name="G3 (Bethesda)">
        <title>Hybrid Assembly of the Genome of the Entomopathogenic Nematode Steinernema carpocapsae Identifies the X-Chromosome.</title>
        <authorList>
            <person name="Serra L."/>
            <person name="Macchietto M."/>
            <person name="Macias-Munoz A."/>
            <person name="McGill C.J."/>
            <person name="Rodriguez I.M."/>
            <person name="Rodriguez B."/>
            <person name="Murad R."/>
            <person name="Mortazavi A."/>
        </authorList>
    </citation>
    <scope>NUCLEOTIDE SEQUENCE [LARGE SCALE GENOMIC DNA]</scope>
    <source>
        <strain evidence="2 3">ALL</strain>
    </source>
</reference>
<protein>
    <submittedName>
        <fullName evidence="2">Uncharacterized protein</fullName>
    </submittedName>
</protein>
<evidence type="ECO:0000313" key="2">
    <source>
        <dbReference type="EMBL" id="TKR80448.1"/>
    </source>
</evidence>
<feature type="compositionally biased region" description="Basic residues" evidence="1">
    <location>
        <begin position="30"/>
        <end position="40"/>
    </location>
</feature>
<proteinExistence type="predicted"/>
<feature type="region of interest" description="Disordered" evidence="1">
    <location>
        <begin position="1"/>
        <end position="52"/>
    </location>
</feature>
<sequence>MCPERSERRMHSSSRKPRFTGEFKESAWRPRSHHGEKRPKRSEEEAGESWASRSKFVLRSDVITDDGGNMTYNWMDPLLGFFLEEKDSGNKKNTAKTKVETKKNREIGLRSPGPGPDDLGTT</sequence>
<feature type="compositionally biased region" description="Basic and acidic residues" evidence="1">
    <location>
        <begin position="19"/>
        <end position="28"/>
    </location>
</feature>
<keyword evidence="3" id="KW-1185">Reference proteome</keyword>
<dbReference type="EMBL" id="AZBU02000004">
    <property type="protein sequence ID" value="TKR80448.1"/>
    <property type="molecule type" value="Genomic_DNA"/>
</dbReference>
<name>A0A4U5NCD9_STECR</name>
<dbReference type="Proteomes" id="UP000298663">
    <property type="component" value="Unassembled WGS sequence"/>
</dbReference>
<organism evidence="2 3">
    <name type="scientific">Steinernema carpocapsae</name>
    <name type="common">Entomopathogenic nematode</name>
    <dbReference type="NCBI Taxonomy" id="34508"/>
    <lineage>
        <taxon>Eukaryota</taxon>
        <taxon>Metazoa</taxon>
        <taxon>Ecdysozoa</taxon>
        <taxon>Nematoda</taxon>
        <taxon>Chromadorea</taxon>
        <taxon>Rhabditida</taxon>
        <taxon>Tylenchina</taxon>
        <taxon>Panagrolaimomorpha</taxon>
        <taxon>Strongyloidoidea</taxon>
        <taxon>Steinernematidae</taxon>
        <taxon>Steinernema</taxon>
    </lineage>
</organism>
<feature type="compositionally biased region" description="Basic and acidic residues" evidence="1">
    <location>
        <begin position="1"/>
        <end position="10"/>
    </location>
</feature>
<gene>
    <name evidence="2" type="ORF">L596_014522</name>
</gene>